<sequence>MKGTNYKSHLPPACTKVPVPLPNLIRLPLTQWNRTVQKYRPNGAEYFPSLRDLDPAAPRYNTVHCSLGHSHVLALPHLGRCCNCLSPEGVLQYEERRISSDSCQGCVFPLRLNFEDGGELRRLPESSS</sequence>
<evidence type="ECO:0000313" key="1">
    <source>
        <dbReference type="EMBL" id="CAH1391862.1"/>
    </source>
</evidence>
<proteinExistence type="predicted"/>
<accession>A0A9P0H3K6</accession>
<dbReference type="EMBL" id="OV725077">
    <property type="protein sequence ID" value="CAH1391862.1"/>
    <property type="molecule type" value="Genomic_DNA"/>
</dbReference>
<evidence type="ECO:0000313" key="2">
    <source>
        <dbReference type="Proteomes" id="UP001152798"/>
    </source>
</evidence>
<reference evidence="1" key="1">
    <citation type="submission" date="2022-01" db="EMBL/GenBank/DDBJ databases">
        <authorList>
            <person name="King R."/>
        </authorList>
    </citation>
    <scope>NUCLEOTIDE SEQUENCE</scope>
</reference>
<organism evidence="1 2">
    <name type="scientific">Nezara viridula</name>
    <name type="common">Southern green stink bug</name>
    <name type="synonym">Cimex viridulus</name>
    <dbReference type="NCBI Taxonomy" id="85310"/>
    <lineage>
        <taxon>Eukaryota</taxon>
        <taxon>Metazoa</taxon>
        <taxon>Ecdysozoa</taxon>
        <taxon>Arthropoda</taxon>
        <taxon>Hexapoda</taxon>
        <taxon>Insecta</taxon>
        <taxon>Pterygota</taxon>
        <taxon>Neoptera</taxon>
        <taxon>Paraneoptera</taxon>
        <taxon>Hemiptera</taxon>
        <taxon>Heteroptera</taxon>
        <taxon>Panheteroptera</taxon>
        <taxon>Pentatomomorpha</taxon>
        <taxon>Pentatomoidea</taxon>
        <taxon>Pentatomidae</taxon>
        <taxon>Pentatominae</taxon>
        <taxon>Nezara</taxon>
    </lineage>
</organism>
<protein>
    <submittedName>
        <fullName evidence="1">Uncharacterized protein</fullName>
    </submittedName>
</protein>
<keyword evidence="2" id="KW-1185">Reference proteome</keyword>
<gene>
    <name evidence="1" type="ORF">NEZAVI_LOCUS2790</name>
</gene>
<dbReference type="AlphaFoldDB" id="A0A9P0H3K6"/>
<name>A0A9P0H3K6_NEZVI</name>
<dbReference type="Proteomes" id="UP001152798">
    <property type="component" value="Chromosome 1"/>
</dbReference>